<feature type="transmembrane region" description="Helical" evidence="9">
    <location>
        <begin position="358"/>
        <end position="378"/>
    </location>
</feature>
<dbReference type="Gene3D" id="1.10.357.20">
    <property type="entry name" value="SLC41 divalent cation transporters, integral membrane domain"/>
    <property type="match status" value="1"/>
</dbReference>
<feature type="transmembrane region" description="Helical" evidence="9">
    <location>
        <begin position="420"/>
        <end position="444"/>
    </location>
</feature>
<evidence type="ECO:0000313" key="11">
    <source>
        <dbReference type="EMBL" id="HIQ72340.1"/>
    </source>
</evidence>
<evidence type="ECO:0000256" key="1">
    <source>
        <dbReference type="ARBA" id="ARBA00004141"/>
    </source>
</evidence>
<dbReference type="Pfam" id="PF03448">
    <property type="entry name" value="MgtE_N"/>
    <property type="match status" value="1"/>
</dbReference>
<proteinExistence type="inferred from homology"/>
<dbReference type="Gene3D" id="3.10.580.10">
    <property type="entry name" value="CBS-domain"/>
    <property type="match status" value="1"/>
</dbReference>
<dbReference type="SMART" id="SM00116">
    <property type="entry name" value="CBS"/>
    <property type="match status" value="2"/>
</dbReference>
<comment type="similarity">
    <text evidence="2 9">Belongs to the SLC41A transporter family.</text>
</comment>
<dbReference type="InterPro" id="IPR036739">
    <property type="entry name" value="SLC41_membr_dom_sf"/>
</dbReference>
<keyword evidence="9" id="KW-0479">Metal-binding</keyword>
<dbReference type="PANTHER" id="PTHR43773:SF1">
    <property type="entry name" value="MAGNESIUM TRANSPORTER MGTE"/>
    <property type="match status" value="1"/>
</dbReference>
<evidence type="ECO:0000256" key="8">
    <source>
        <dbReference type="PROSITE-ProRule" id="PRU00703"/>
    </source>
</evidence>
<dbReference type="Proteomes" id="UP000886887">
    <property type="component" value="Unassembled WGS sequence"/>
</dbReference>
<dbReference type="NCBIfam" id="TIGR00400">
    <property type="entry name" value="mgtE"/>
    <property type="match status" value="1"/>
</dbReference>
<comment type="subunit">
    <text evidence="9">Homodimer.</text>
</comment>
<dbReference type="InterPro" id="IPR000644">
    <property type="entry name" value="CBS_dom"/>
</dbReference>
<dbReference type="SUPFAM" id="SSF54631">
    <property type="entry name" value="CBS-domain pair"/>
    <property type="match status" value="1"/>
</dbReference>
<dbReference type="AlphaFoldDB" id="A0A9D0ZBH2"/>
<dbReference type="PANTHER" id="PTHR43773">
    <property type="entry name" value="MAGNESIUM TRANSPORTER MGTE"/>
    <property type="match status" value="1"/>
</dbReference>
<evidence type="ECO:0000256" key="7">
    <source>
        <dbReference type="ARBA" id="ARBA00023136"/>
    </source>
</evidence>
<comment type="caution">
    <text evidence="9">Lacks conserved residue(s) required for the propagation of feature annotation.</text>
</comment>
<keyword evidence="9" id="KW-1003">Cell membrane</keyword>
<accession>A0A9D0ZBH2</accession>
<dbReference type="PROSITE" id="PS51371">
    <property type="entry name" value="CBS"/>
    <property type="match status" value="1"/>
</dbReference>
<comment type="subcellular location">
    <subcellularLocation>
        <location evidence="9">Cell membrane</location>
        <topology evidence="9">Multi-pass membrane protein</topology>
    </subcellularLocation>
    <subcellularLocation>
        <location evidence="1">Membrane</location>
        <topology evidence="1">Multi-pass membrane protein</topology>
    </subcellularLocation>
</comment>
<evidence type="ECO:0000256" key="9">
    <source>
        <dbReference type="RuleBase" id="RU362011"/>
    </source>
</evidence>
<dbReference type="GO" id="GO:0015095">
    <property type="term" value="F:magnesium ion transmembrane transporter activity"/>
    <property type="evidence" value="ECO:0007669"/>
    <property type="project" value="UniProtKB-UniRule"/>
</dbReference>
<reference evidence="11" key="1">
    <citation type="submission" date="2020-10" db="EMBL/GenBank/DDBJ databases">
        <authorList>
            <person name="Gilroy R."/>
        </authorList>
    </citation>
    <scope>NUCLEOTIDE SEQUENCE</scope>
    <source>
        <strain evidence="11">ChiSxjej2B14-6234</strain>
    </source>
</reference>
<keyword evidence="8" id="KW-0129">CBS domain</keyword>
<feature type="transmembrane region" description="Helical" evidence="9">
    <location>
        <begin position="384"/>
        <end position="408"/>
    </location>
</feature>
<dbReference type="SUPFAM" id="SSF161093">
    <property type="entry name" value="MgtE membrane domain-like"/>
    <property type="match status" value="1"/>
</dbReference>
<dbReference type="InterPro" id="IPR006668">
    <property type="entry name" value="Mg_transptr_MgtE_intracell_dom"/>
</dbReference>
<sequence>MEEKEILLELTQLVQAGEIQRFKERVSHIPPVDIAEAMEEQDKDLVVRLFRLLPKDISADVFSYMSAEEQRVIVESMSGLEVRHLMDEMFMDDTVDFLEEMPAGVVKKVLQNADQQTRSQINQLLRYPENSAGSLMTTEFVDLHDYYTVRKAMDHIRRTGVDKETVYTCYVIDQQRKLLGTVSLRKLIVAPETQTMREIMEADPVFAHTTDDQEAVARNFRRYDLMSIPVVDAEERLVGIITVDDIVDVIQEENTEDFEKMAAMTPSDEEYLRSSVWTLAKHRVPWLLLLMISATFTGAIIARFESVLSSMVVLTSFIPMLMDTGGNSGSQTSVMVIRNLALGEVETRDVWRVLWKELRVAVICGAILAAVNFVRMLLFVRVDVLVSLTVSLSILCTVIIAKGVGCLLPMGAKKLGLDPAIMASPMITTIVDACALGIYFLLAIRLLGL</sequence>
<comment type="caution">
    <text evidence="11">The sequence shown here is derived from an EMBL/GenBank/DDBJ whole genome shotgun (WGS) entry which is preliminary data.</text>
</comment>
<dbReference type="CDD" id="cd04606">
    <property type="entry name" value="CBS_pair_Mg_transporter"/>
    <property type="match status" value="1"/>
</dbReference>
<dbReference type="InterPro" id="IPR046342">
    <property type="entry name" value="CBS_dom_sf"/>
</dbReference>
<dbReference type="Pfam" id="PF01769">
    <property type="entry name" value="MgtE"/>
    <property type="match status" value="1"/>
</dbReference>
<dbReference type="GO" id="GO:0046872">
    <property type="term" value="F:metal ion binding"/>
    <property type="evidence" value="ECO:0007669"/>
    <property type="project" value="UniProtKB-KW"/>
</dbReference>
<evidence type="ECO:0000256" key="6">
    <source>
        <dbReference type="ARBA" id="ARBA00022989"/>
    </source>
</evidence>
<dbReference type="SMART" id="SM00924">
    <property type="entry name" value="MgtE_N"/>
    <property type="match status" value="1"/>
</dbReference>
<keyword evidence="5 9" id="KW-0460">Magnesium</keyword>
<feature type="domain" description="CBS" evidence="10">
    <location>
        <begin position="200"/>
        <end position="256"/>
    </location>
</feature>
<dbReference type="Gene3D" id="1.25.60.10">
    <property type="entry name" value="MgtE N-terminal domain-like"/>
    <property type="match status" value="1"/>
</dbReference>
<evidence type="ECO:0000256" key="4">
    <source>
        <dbReference type="ARBA" id="ARBA00022692"/>
    </source>
</evidence>
<evidence type="ECO:0000259" key="10">
    <source>
        <dbReference type="PROSITE" id="PS51371"/>
    </source>
</evidence>
<dbReference type="InterPro" id="IPR038076">
    <property type="entry name" value="MgtE_N_sf"/>
</dbReference>
<dbReference type="InterPro" id="IPR006667">
    <property type="entry name" value="SLC41_membr_dom"/>
</dbReference>
<gene>
    <name evidence="11" type="primary">mgtE</name>
    <name evidence="11" type="ORF">IAB73_09060</name>
</gene>
<keyword evidence="3 9" id="KW-0813">Transport</keyword>
<keyword evidence="7 9" id="KW-0472">Membrane</keyword>
<name>A0A9D0ZBH2_9FIRM</name>
<evidence type="ECO:0000256" key="2">
    <source>
        <dbReference type="ARBA" id="ARBA00009749"/>
    </source>
</evidence>
<reference evidence="11" key="2">
    <citation type="journal article" date="2021" name="PeerJ">
        <title>Extensive microbial diversity within the chicken gut microbiome revealed by metagenomics and culture.</title>
        <authorList>
            <person name="Gilroy R."/>
            <person name="Ravi A."/>
            <person name="Getino M."/>
            <person name="Pursley I."/>
            <person name="Horton D.L."/>
            <person name="Alikhan N.F."/>
            <person name="Baker D."/>
            <person name="Gharbi K."/>
            <person name="Hall N."/>
            <person name="Watson M."/>
            <person name="Adriaenssens E.M."/>
            <person name="Foster-Nyarko E."/>
            <person name="Jarju S."/>
            <person name="Secka A."/>
            <person name="Antonio M."/>
            <person name="Oren A."/>
            <person name="Chaudhuri R.R."/>
            <person name="La Ragione R."/>
            <person name="Hildebrand F."/>
            <person name="Pallen M.J."/>
        </authorList>
    </citation>
    <scope>NUCLEOTIDE SEQUENCE</scope>
    <source>
        <strain evidence="11">ChiSxjej2B14-6234</strain>
    </source>
</reference>
<dbReference type="Pfam" id="PF00571">
    <property type="entry name" value="CBS"/>
    <property type="match status" value="2"/>
</dbReference>
<protein>
    <recommendedName>
        <fullName evidence="9">Magnesium transporter MgtE</fullName>
    </recommendedName>
</protein>
<dbReference type="InterPro" id="IPR006669">
    <property type="entry name" value="MgtE_transporter"/>
</dbReference>
<organism evidence="11 12">
    <name type="scientific">Candidatus Onthenecus intestinigallinarum</name>
    <dbReference type="NCBI Taxonomy" id="2840875"/>
    <lineage>
        <taxon>Bacteria</taxon>
        <taxon>Bacillati</taxon>
        <taxon>Bacillota</taxon>
        <taxon>Clostridia</taxon>
        <taxon>Eubacteriales</taxon>
        <taxon>Candidatus Onthenecus</taxon>
    </lineage>
</organism>
<comment type="function">
    <text evidence="9">Acts as a magnesium transporter.</text>
</comment>
<dbReference type="EMBL" id="DVFJ01000033">
    <property type="protein sequence ID" value="HIQ72340.1"/>
    <property type="molecule type" value="Genomic_DNA"/>
</dbReference>
<keyword evidence="6 9" id="KW-1133">Transmembrane helix</keyword>
<evidence type="ECO:0000256" key="3">
    <source>
        <dbReference type="ARBA" id="ARBA00022448"/>
    </source>
</evidence>
<evidence type="ECO:0000256" key="5">
    <source>
        <dbReference type="ARBA" id="ARBA00022842"/>
    </source>
</evidence>
<keyword evidence="4 9" id="KW-0812">Transmembrane</keyword>
<dbReference type="GO" id="GO:0005886">
    <property type="term" value="C:plasma membrane"/>
    <property type="evidence" value="ECO:0007669"/>
    <property type="project" value="UniProtKB-SubCell"/>
</dbReference>
<dbReference type="SUPFAM" id="SSF158791">
    <property type="entry name" value="MgtE N-terminal domain-like"/>
    <property type="match status" value="1"/>
</dbReference>
<evidence type="ECO:0000313" key="12">
    <source>
        <dbReference type="Proteomes" id="UP000886887"/>
    </source>
</evidence>